<dbReference type="AlphaFoldDB" id="A0A9P4V1D2"/>
<keyword evidence="14" id="KW-1185">Reference proteome</keyword>
<protein>
    <recommendedName>
        <fullName evidence="9">Maintenance of telomere capping protein 6</fullName>
    </recommendedName>
</protein>
<evidence type="ECO:0000259" key="12">
    <source>
        <dbReference type="Pfam" id="PF25506"/>
    </source>
</evidence>
<evidence type="ECO:0000256" key="11">
    <source>
        <dbReference type="SAM" id="Phobius"/>
    </source>
</evidence>
<evidence type="ECO:0000256" key="5">
    <source>
        <dbReference type="ARBA" id="ARBA00023136"/>
    </source>
</evidence>
<feature type="domain" description="MTC6 partial TIM-barrel" evidence="12">
    <location>
        <begin position="21"/>
        <end position="449"/>
    </location>
</feature>
<feature type="transmembrane region" description="Helical" evidence="11">
    <location>
        <begin position="617"/>
        <end position="641"/>
    </location>
</feature>
<dbReference type="GO" id="GO:0016020">
    <property type="term" value="C:membrane"/>
    <property type="evidence" value="ECO:0007669"/>
    <property type="project" value="UniProtKB-SubCell"/>
</dbReference>
<evidence type="ECO:0000256" key="6">
    <source>
        <dbReference type="ARBA" id="ARBA00023180"/>
    </source>
</evidence>
<keyword evidence="3" id="KW-0732">Signal</keyword>
<evidence type="ECO:0000256" key="4">
    <source>
        <dbReference type="ARBA" id="ARBA00022989"/>
    </source>
</evidence>
<evidence type="ECO:0000256" key="2">
    <source>
        <dbReference type="ARBA" id="ARBA00022692"/>
    </source>
</evidence>
<dbReference type="PANTHER" id="PTHR35518:SF2">
    <property type="entry name" value="MAINTENANCE OF TELOMERE CAPPING PROTEIN 6"/>
    <property type="match status" value="1"/>
</dbReference>
<organism evidence="13 14">
    <name type="scientific">Polyplosphaeria fusca</name>
    <dbReference type="NCBI Taxonomy" id="682080"/>
    <lineage>
        <taxon>Eukaryota</taxon>
        <taxon>Fungi</taxon>
        <taxon>Dikarya</taxon>
        <taxon>Ascomycota</taxon>
        <taxon>Pezizomycotina</taxon>
        <taxon>Dothideomycetes</taxon>
        <taxon>Pleosporomycetidae</taxon>
        <taxon>Pleosporales</taxon>
        <taxon>Tetraplosphaeriaceae</taxon>
        <taxon>Polyplosphaeria</taxon>
    </lineage>
</organism>
<keyword evidence="4 11" id="KW-1133">Transmembrane helix</keyword>
<dbReference type="Pfam" id="PF25506">
    <property type="entry name" value="TIM-barrel_MTC6"/>
    <property type="match status" value="1"/>
</dbReference>
<evidence type="ECO:0000256" key="8">
    <source>
        <dbReference type="ARBA" id="ARBA00038159"/>
    </source>
</evidence>
<gene>
    <name evidence="13" type="ORF">EJ04DRAFT_514039</name>
</gene>
<keyword evidence="6" id="KW-0325">Glycoprotein</keyword>
<dbReference type="OrthoDB" id="5573651at2759"/>
<name>A0A9P4V1D2_9PLEO</name>
<evidence type="ECO:0000256" key="9">
    <source>
        <dbReference type="ARBA" id="ARBA00039865"/>
    </source>
</evidence>
<evidence type="ECO:0000313" key="14">
    <source>
        <dbReference type="Proteomes" id="UP000799444"/>
    </source>
</evidence>
<evidence type="ECO:0000256" key="7">
    <source>
        <dbReference type="ARBA" id="ARBA00037703"/>
    </source>
</evidence>
<keyword evidence="2 11" id="KW-0812">Transmembrane</keyword>
<dbReference type="PANTHER" id="PTHR35518">
    <property type="entry name" value="MAINTENANCE OF TELOMOERE CAPPING"/>
    <property type="match status" value="1"/>
</dbReference>
<dbReference type="Proteomes" id="UP000799444">
    <property type="component" value="Unassembled WGS sequence"/>
</dbReference>
<comment type="similarity">
    <text evidence="8">Belongs to the MTC6 family.</text>
</comment>
<feature type="region of interest" description="Disordered" evidence="10">
    <location>
        <begin position="137"/>
        <end position="188"/>
    </location>
</feature>
<evidence type="ECO:0000256" key="3">
    <source>
        <dbReference type="ARBA" id="ARBA00022729"/>
    </source>
</evidence>
<dbReference type="InterPro" id="IPR051008">
    <property type="entry name" value="Telomere_Capping_Maintenance"/>
</dbReference>
<comment type="function">
    <text evidence="7">May be involved in telomere capping.</text>
</comment>
<evidence type="ECO:0000256" key="10">
    <source>
        <dbReference type="SAM" id="MobiDB-lite"/>
    </source>
</evidence>
<reference evidence="13" key="1">
    <citation type="journal article" date="2020" name="Stud. Mycol.">
        <title>101 Dothideomycetes genomes: a test case for predicting lifestyles and emergence of pathogens.</title>
        <authorList>
            <person name="Haridas S."/>
            <person name="Albert R."/>
            <person name="Binder M."/>
            <person name="Bloem J."/>
            <person name="Labutti K."/>
            <person name="Salamov A."/>
            <person name="Andreopoulos B."/>
            <person name="Baker S."/>
            <person name="Barry K."/>
            <person name="Bills G."/>
            <person name="Bluhm B."/>
            <person name="Cannon C."/>
            <person name="Castanera R."/>
            <person name="Culley D."/>
            <person name="Daum C."/>
            <person name="Ezra D."/>
            <person name="Gonzalez J."/>
            <person name="Henrissat B."/>
            <person name="Kuo A."/>
            <person name="Liang C."/>
            <person name="Lipzen A."/>
            <person name="Lutzoni F."/>
            <person name="Magnuson J."/>
            <person name="Mondo S."/>
            <person name="Nolan M."/>
            <person name="Ohm R."/>
            <person name="Pangilinan J."/>
            <person name="Park H.-J."/>
            <person name="Ramirez L."/>
            <person name="Alfaro M."/>
            <person name="Sun H."/>
            <person name="Tritt A."/>
            <person name="Yoshinaga Y."/>
            <person name="Zwiers L.-H."/>
            <person name="Turgeon B."/>
            <person name="Goodwin S."/>
            <person name="Spatafora J."/>
            <person name="Crous P."/>
            <person name="Grigoriev I."/>
        </authorList>
    </citation>
    <scope>NUCLEOTIDE SEQUENCE</scope>
    <source>
        <strain evidence="13">CBS 125425</strain>
    </source>
</reference>
<keyword evidence="5 11" id="KW-0472">Membrane</keyword>
<feature type="non-terminal residue" evidence="13">
    <location>
        <position position="664"/>
    </location>
</feature>
<proteinExistence type="inferred from homology"/>
<dbReference type="InterPro" id="IPR057530">
    <property type="entry name" value="TIM-barrel_MTC6"/>
</dbReference>
<evidence type="ECO:0000256" key="1">
    <source>
        <dbReference type="ARBA" id="ARBA00004479"/>
    </source>
</evidence>
<dbReference type="EMBL" id="ML996181">
    <property type="protein sequence ID" value="KAF2732180.1"/>
    <property type="molecule type" value="Genomic_DNA"/>
</dbReference>
<evidence type="ECO:0000313" key="13">
    <source>
        <dbReference type="EMBL" id="KAF2732180.1"/>
    </source>
</evidence>
<accession>A0A9P4V1D2</accession>
<comment type="subcellular location">
    <subcellularLocation>
        <location evidence="1">Membrane</location>
        <topology evidence="1">Single-pass type I membrane protein</topology>
    </subcellularLocation>
</comment>
<feature type="compositionally biased region" description="Low complexity" evidence="10">
    <location>
        <begin position="151"/>
        <end position="188"/>
    </location>
</feature>
<comment type="caution">
    <text evidence="13">The sequence shown here is derived from an EMBL/GenBank/DDBJ whole genome shotgun (WGS) entry which is preliminary data.</text>
</comment>
<sequence length="664" mass="72719">MSDSLYTHDEAAQIVTPWDEAFRAQRDVALSIPINYLTVPAVSLQAACFAHNQYENKAFQKCFSNLLAVGFRRYLIDVYWDPNRAVWSLCPVQVPSTDAESEDQAPAAIFTVPLPSSPAGRRDGLAERAETCDVPPLSTVAHVRHRRQDGPSSSSDIVSSSSSIQSSEASSTASEEASSSSASPTPSFTAFPTDGLPVVQIGAYNCTTLMTLDFLTGIFEDFLDATDTTTAASISYFLFNIRTALSYNALGEPAQKPSSDQLPQDGSFVSDIVKGNLSDALYTPNDLQNDRQNLNNSWYNVHWENLPAAGYFQTSVTPKGHLITEDGWPTEAFMEFKKFYRLIAGFASIDRSMEDYNITADEDTIFPVGELRAFHDTSISPSGVISSGCLFDSSDTSISSSRNSSWALSSAPTLNIGTDPNTTTPILSITNLTSCGLSPFLNASLSNSTADQAPVPYLAYTHSTLWSWAPGEPTGELTNQTVNRGARYIARCATTQSTYPYPGRWRTVNCDARYRVACQDRQNPYTWAITDDTSTYFNAESACKHPYTFSVPHTPLENAHLLAALQNHHPSSSPSAKPADPIYINLNSLDVQGCWVPQVNGTCPYLPRTDKNNTRVVVIPTVAAVIIFVLAVLTFFIKCASNRQKGRRGRRRRMVGGWEYEGVP</sequence>